<evidence type="ECO:0000256" key="1">
    <source>
        <dbReference type="ARBA" id="ARBA00004571"/>
    </source>
</evidence>
<evidence type="ECO:0000256" key="8">
    <source>
        <dbReference type="SAM" id="SignalP"/>
    </source>
</evidence>
<dbReference type="Gene3D" id="2.170.130.10">
    <property type="entry name" value="TonB-dependent receptor, plug domain"/>
    <property type="match status" value="1"/>
</dbReference>
<keyword evidence="5 7" id="KW-0472">Membrane</keyword>
<dbReference type="SUPFAM" id="SSF49464">
    <property type="entry name" value="Carboxypeptidase regulatory domain-like"/>
    <property type="match status" value="1"/>
</dbReference>
<dbReference type="GO" id="GO:0009279">
    <property type="term" value="C:cell outer membrane"/>
    <property type="evidence" value="ECO:0007669"/>
    <property type="project" value="UniProtKB-SubCell"/>
</dbReference>
<dbReference type="SUPFAM" id="SSF56935">
    <property type="entry name" value="Porins"/>
    <property type="match status" value="1"/>
</dbReference>
<feature type="domain" description="TonB-dependent receptor plug" evidence="9">
    <location>
        <begin position="126"/>
        <end position="253"/>
    </location>
</feature>
<keyword evidence="6 7" id="KW-0998">Cell outer membrane</keyword>
<dbReference type="PROSITE" id="PS52016">
    <property type="entry name" value="TONB_DEPENDENT_REC_3"/>
    <property type="match status" value="1"/>
</dbReference>
<comment type="similarity">
    <text evidence="7">Belongs to the TonB-dependent receptor family.</text>
</comment>
<evidence type="ECO:0000256" key="4">
    <source>
        <dbReference type="ARBA" id="ARBA00022692"/>
    </source>
</evidence>
<evidence type="ECO:0000256" key="5">
    <source>
        <dbReference type="ARBA" id="ARBA00023136"/>
    </source>
</evidence>
<dbReference type="Pfam" id="PF07715">
    <property type="entry name" value="Plug"/>
    <property type="match status" value="1"/>
</dbReference>
<dbReference type="InterPro" id="IPR036942">
    <property type="entry name" value="Beta-barrel_TonB_sf"/>
</dbReference>
<sequence>MVCPVLKRTILCAYAILLVTGIAVARQVPSQVTISGQVKDSLGVALEAVTVTALPSGKTTLTNQTGNFSLAVPQHSPLTIRFSMQGKETRETIVRQPGQPLNITLFNKANLLDEVVVTGYESLGKNRSAGSIATLNKEAIENKGARNLDDLIQGKVAGVSVTAQSGRPGEKFKVVIRGTNTISGNTEPLWVVDGVPIQQNVPTLNAALVKSENLNEILMSGVGHIDPADIEQITILKDASAAAIYGSRAAGGVIVITTKKGAPGKVRVNYSTNVSIGLKPQRDPDLMNSQEKLAWEKELWDEFSAERYAGNDPHVPVVGIYGMLHSNKLGRNGQLWMEPGFTPYSETAKDSMLTALGTTSTDWFDQLFRNSFSNNHHLAFSGGNDRTSFYTSMGYTRQEGMVRKTGYDRYNLNSKINTQVNDRLSIGWILNLSQQRSRSYSMSMDPFRYAYFANPYEAPYNEDGSYRYDQTYMNLAKVNDGYENIRIMEPAFGYNILHEIDNTSSDAISSNMSGTMDLQYKISRKLRFSGLASYTYVNDRTEDIKDKTTYTAFQDRLFFDDFLSNRAWTPYGSITQSTSQAGSYNLRGHFVYSDMFNAQHGLRVWAGAEIRGNDTKRFFTKRYGYDPNTTSASFPVNPVPATGDHSEYAALINSLSGQGIVESRYASFYSSLDYSFRNRYVLNASLRTDGSNNFGSNKQFNPTWSIGAAWHMDEEAFMQDLKPVLNKLSLRVATGFTGNVVSGVKKQLVLSYGSATWNNLQTGSISTAPNPDLRWEKTRDYKASLEFGLFRDRISGLVETYLRQSSDLITYSSIPSTTGFLVQNFNTSTIENRGLEATLKIDIVRQRNLNISLSGNVAWNENKLKAYYSPNGGIGDTDAGIYVGYPTSSLFGGQYNGVDPWTGYYSFVLRPDASLITSGDLNKTENYLHYLGTPQADVTGGANLRVAYKAFSINLGGAFFFGANILNQVSSPAGYAGLGFRSGTNREKPQTPYSDLYRNHLNASRDATDRWTPEKTTGVSYPRIVDYAGERLYLDTYTPQAANIVNGALREEVSFFRLRDITLSYNLPVGILRGIGMQSLSFAGTFSNFFTFTNYKGIDPETPGTTYPITRSVFFRLQAGF</sequence>
<evidence type="ECO:0000313" key="10">
    <source>
        <dbReference type="EMBL" id="WEK34613.1"/>
    </source>
</evidence>
<keyword evidence="4 7" id="KW-0812">Transmembrane</keyword>
<accession>A0AAJ5WQB0</accession>
<evidence type="ECO:0000256" key="3">
    <source>
        <dbReference type="ARBA" id="ARBA00022452"/>
    </source>
</evidence>
<evidence type="ECO:0000259" key="9">
    <source>
        <dbReference type="Pfam" id="PF07715"/>
    </source>
</evidence>
<dbReference type="InterPro" id="IPR012910">
    <property type="entry name" value="Plug_dom"/>
</dbReference>
<evidence type="ECO:0000256" key="6">
    <source>
        <dbReference type="ARBA" id="ARBA00023237"/>
    </source>
</evidence>
<dbReference type="Proteomes" id="UP001220610">
    <property type="component" value="Chromosome"/>
</dbReference>
<keyword evidence="3 7" id="KW-1134">Transmembrane beta strand</keyword>
<dbReference type="InterPro" id="IPR023997">
    <property type="entry name" value="TonB-dep_OMP_SusC/RagA_CS"/>
</dbReference>
<keyword evidence="2 7" id="KW-0813">Transport</keyword>
<evidence type="ECO:0000313" key="11">
    <source>
        <dbReference type="Proteomes" id="UP001220610"/>
    </source>
</evidence>
<dbReference type="InterPro" id="IPR023996">
    <property type="entry name" value="TonB-dep_OMP_SusC/RagA"/>
</dbReference>
<dbReference type="InterPro" id="IPR008969">
    <property type="entry name" value="CarboxyPept-like_regulatory"/>
</dbReference>
<protein>
    <submittedName>
        <fullName evidence="10">SusC/RagA family TonB-linked outer membrane protein</fullName>
    </submittedName>
</protein>
<dbReference type="AlphaFoldDB" id="A0AAJ5WQB0"/>
<gene>
    <name evidence="10" type="ORF">P0Y53_19170</name>
</gene>
<feature type="signal peptide" evidence="8">
    <location>
        <begin position="1"/>
        <end position="25"/>
    </location>
</feature>
<proteinExistence type="inferred from homology"/>
<dbReference type="NCBIfam" id="TIGR04056">
    <property type="entry name" value="OMP_RagA_SusC"/>
    <property type="match status" value="1"/>
</dbReference>
<reference evidence="10" key="1">
    <citation type="submission" date="2023-03" db="EMBL/GenBank/DDBJ databases">
        <title>Andean soil-derived lignocellulolytic bacterial consortium as a source of novel taxa and putative plastic-active enzymes.</title>
        <authorList>
            <person name="Diaz-Garcia L."/>
            <person name="Chuvochina M."/>
            <person name="Feuerriegel G."/>
            <person name="Bunk B."/>
            <person name="Sproer C."/>
            <person name="Streit W.R."/>
            <person name="Rodriguez L.M."/>
            <person name="Overmann J."/>
            <person name="Jimenez D.J."/>
        </authorList>
    </citation>
    <scope>NUCLEOTIDE SEQUENCE</scope>
    <source>
        <strain evidence="10">MAG 7</strain>
    </source>
</reference>
<name>A0AAJ5WQB0_9BACT</name>
<dbReference type="Gene3D" id="2.40.170.20">
    <property type="entry name" value="TonB-dependent receptor, beta-barrel domain"/>
    <property type="match status" value="1"/>
</dbReference>
<dbReference type="Pfam" id="PF13715">
    <property type="entry name" value="CarbopepD_reg_2"/>
    <property type="match status" value="1"/>
</dbReference>
<evidence type="ECO:0000256" key="7">
    <source>
        <dbReference type="PROSITE-ProRule" id="PRU01360"/>
    </source>
</evidence>
<dbReference type="InterPro" id="IPR037066">
    <property type="entry name" value="Plug_dom_sf"/>
</dbReference>
<dbReference type="NCBIfam" id="TIGR04057">
    <property type="entry name" value="SusC_RagA_signa"/>
    <property type="match status" value="1"/>
</dbReference>
<keyword evidence="8" id="KW-0732">Signal</keyword>
<organism evidence="10 11">
    <name type="scientific">Candidatus Pseudobacter hemicellulosilyticus</name>
    <dbReference type="NCBI Taxonomy" id="3121375"/>
    <lineage>
        <taxon>Bacteria</taxon>
        <taxon>Pseudomonadati</taxon>
        <taxon>Bacteroidota</taxon>
        <taxon>Chitinophagia</taxon>
        <taxon>Chitinophagales</taxon>
        <taxon>Chitinophagaceae</taxon>
        <taxon>Pseudobacter</taxon>
    </lineage>
</organism>
<feature type="chain" id="PRO_5042471847" evidence="8">
    <location>
        <begin position="26"/>
        <end position="1121"/>
    </location>
</feature>
<evidence type="ECO:0000256" key="2">
    <source>
        <dbReference type="ARBA" id="ARBA00022448"/>
    </source>
</evidence>
<dbReference type="EMBL" id="CP119311">
    <property type="protein sequence ID" value="WEK34613.1"/>
    <property type="molecule type" value="Genomic_DNA"/>
</dbReference>
<dbReference type="InterPro" id="IPR039426">
    <property type="entry name" value="TonB-dep_rcpt-like"/>
</dbReference>
<comment type="subcellular location">
    <subcellularLocation>
        <location evidence="1 7">Cell outer membrane</location>
        <topology evidence="1 7">Multi-pass membrane protein</topology>
    </subcellularLocation>
</comment>